<comment type="caution">
    <text evidence="1">The sequence shown here is derived from an EMBL/GenBank/DDBJ whole genome shotgun (WGS) entry which is preliminary data.</text>
</comment>
<proteinExistence type="predicted"/>
<dbReference type="InterPro" id="IPR036610">
    <property type="entry name" value="PEBP-like_sf"/>
</dbReference>
<evidence type="ECO:0000313" key="1">
    <source>
        <dbReference type="EMBL" id="KAF4614174.1"/>
    </source>
</evidence>
<sequence length="92" mass="9934">MQGQVTGPELFEMFSVVWHKPHRYIFLLYKQSSGYTAAVETLVNPNAVLAFFNASRFASAAGLGQPIGGNFILIKPDASSPLTTTPPKPTPP</sequence>
<dbReference type="AlphaFoldDB" id="A0A8H4VNC8"/>
<organism evidence="1 2">
    <name type="scientific">Agrocybe pediades</name>
    <dbReference type="NCBI Taxonomy" id="84607"/>
    <lineage>
        <taxon>Eukaryota</taxon>
        <taxon>Fungi</taxon>
        <taxon>Dikarya</taxon>
        <taxon>Basidiomycota</taxon>
        <taxon>Agaricomycotina</taxon>
        <taxon>Agaricomycetes</taxon>
        <taxon>Agaricomycetidae</taxon>
        <taxon>Agaricales</taxon>
        <taxon>Agaricineae</taxon>
        <taxon>Strophariaceae</taxon>
        <taxon>Agrocybe</taxon>
    </lineage>
</organism>
<protein>
    <submittedName>
        <fullName evidence="1">Uncharacterized protein</fullName>
    </submittedName>
</protein>
<evidence type="ECO:0000313" key="2">
    <source>
        <dbReference type="Proteomes" id="UP000521872"/>
    </source>
</evidence>
<dbReference type="Proteomes" id="UP000521872">
    <property type="component" value="Unassembled WGS sequence"/>
</dbReference>
<dbReference type="EMBL" id="JAACJL010000045">
    <property type="protein sequence ID" value="KAF4614174.1"/>
    <property type="molecule type" value="Genomic_DNA"/>
</dbReference>
<name>A0A8H4VNC8_9AGAR</name>
<reference evidence="1 2" key="1">
    <citation type="submission" date="2019-12" db="EMBL/GenBank/DDBJ databases">
        <authorList>
            <person name="Floudas D."/>
            <person name="Bentzer J."/>
            <person name="Ahren D."/>
            <person name="Johansson T."/>
            <person name="Persson P."/>
            <person name="Tunlid A."/>
        </authorList>
    </citation>
    <scope>NUCLEOTIDE SEQUENCE [LARGE SCALE GENOMIC DNA]</scope>
    <source>
        <strain evidence="1 2">CBS 102.39</strain>
    </source>
</reference>
<gene>
    <name evidence="1" type="ORF">D9613_007361</name>
</gene>
<dbReference type="Gene3D" id="3.90.280.10">
    <property type="entry name" value="PEBP-like"/>
    <property type="match status" value="1"/>
</dbReference>
<keyword evidence="2" id="KW-1185">Reference proteome</keyword>
<dbReference type="SUPFAM" id="SSF49777">
    <property type="entry name" value="PEBP-like"/>
    <property type="match status" value="1"/>
</dbReference>
<accession>A0A8H4VNC8</accession>